<feature type="region of interest" description="Disordered" evidence="1">
    <location>
        <begin position="513"/>
        <end position="550"/>
    </location>
</feature>
<evidence type="ECO:0000313" key="2">
    <source>
        <dbReference type="EMBL" id="CAI4008303.1"/>
    </source>
</evidence>
<dbReference type="SUPFAM" id="SSF56219">
    <property type="entry name" value="DNase I-like"/>
    <property type="match status" value="1"/>
</dbReference>
<comment type="caution">
    <text evidence="2">The sequence shown here is derived from an EMBL/GenBank/DDBJ whole genome shotgun (WGS) entry which is preliminary data.</text>
</comment>
<dbReference type="Proteomes" id="UP001152797">
    <property type="component" value="Unassembled WGS sequence"/>
</dbReference>
<dbReference type="InterPro" id="IPR012337">
    <property type="entry name" value="RNaseH-like_sf"/>
</dbReference>
<dbReference type="EMBL" id="CAMXCT030004241">
    <property type="protein sequence ID" value="CAL4795615.1"/>
    <property type="molecule type" value="Genomic_DNA"/>
</dbReference>
<feature type="compositionally biased region" description="Low complexity" evidence="1">
    <location>
        <begin position="143"/>
        <end position="159"/>
    </location>
</feature>
<reference evidence="3" key="2">
    <citation type="submission" date="2024-04" db="EMBL/GenBank/DDBJ databases">
        <authorList>
            <person name="Chen Y."/>
            <person name="Shah S."/>
            <person name="Dougan E. K."/>
            <person name="Thang M."/>
            <person name="Chan C."/>
        </authorList>
    </citation>
    <scope>NUCLEOTIDE SEQUENCE [LARGE SCALE GENOMIC DNA]</scope>
</reference>
<evidence type="ECO:0000313" key="4">
    <source>
        <dbReference type="EMBL" id="CAL4795615.1"/>
    </source>
</evidence>
<dbReference type="InterPro" id="IPR036691">
    <property type="entry name" value="Endo/exonu/phosph_ase_sf"/>
</dbReference>
<sequence>MANYGDPWRCRFCMRMVSPTADCCGGCWGSWTMCHDPTYVHKQPMRKDAPPGYAQQEWSETPWGNSEGPWRASRKSPRRRTQSPRHRNANWRANSRRRQQPEDPPDLTGGKGQEKGKTQDKGGATAFGHLPPSTTWISPPVAPFSTETAAPASASTTSSVMQPFGKPRQDKEDAELQALRHLHSQLRGHTGEQPEEVKKALAIVEAQTRKDDAKSYKQLIYMLTQARKKLSDIEDQWDTFRTQWSAYLDNATKMWTAHIDSYEEGETKFYEKRKEAAQYLQQVRAQLHDIHVRTMAVEGGTVPSGELQEGQTALDATMTIMDMDDATPQPQLDQLKTDLKGVVQKVKDTIEEKMHKRPLASRSGDGEDEASGVTVPITHWRGEGRQHRRDRFRRLTFWPTVDAVTIQGGTIFEVCRFPRESEFGVDACSNGSPCGFLDYLQPPPHSIITEDDYVSHWDAQQRALWLEVSVQAPILAPHMDKLFFENFIRDRRHPVPYEDLLALGILPSSDGSCPAKPKYHRQNRPDPNEVPNLPDPPNEEEPGQHGTGAADRRLPLHRFPAWVEQVWNVLQQEGATELLEEGPVIYLDTFYVSHDTCRRQNVNRPLRLDQHYDQWAEMIKEIWDDYFDRNSEFEVFLVAPEPPIPLTRGTVGILLIVQHPHRGLAAAMTTVSIDDIAGQRLEESAHSFETQVPFQQVLRQARILTECLDIQRQGHGSCTLRVGERILPPDQPIRINDGLGLVIEVPMVIDDARWHNNVLPRWREAGLPLPPQPQADNAADESSLMARRPQPRRPSSSDSLSPPSSVNTETDETMTEYSSDDEWRRAVVYTLDGQSRSALLPWREGEELHQRVALAFDIEASTILQLYHIGFRPSDLEQVGLQGLLLQRLHEPRTAPNLQLILLDLEIHDDDEILPGIFRRKAYWAPRITTILTLFRLLGIENFLNHHQSRCHMWHNNGHVDITGTYPLHIADGDYVEIFIGDIDCHETLPAEQDEHSLFSLDRGRSHRITEAHKVATFPQTSCDIGLHRRMPRRIQRPQRDDDDQEEQERRAIWNRPQLHGRGLNNEPVLIVDTWFLSALNFPRCSTHRTIALPQDLAQWDHQLRSLWRDRQHPHWPLKLIIVEPAPRPQPHQSHGGHVIILQHEHPGEAAVLLSSYHGALHDRFAQLVPSVLDFDRFLWFQDHENDCPREDWVCRGYHGEHQMPEHAPWQCTHGQHLELYVQIPSDDVTMFMQAAQQMRKDPVTAVKPRCHALGLPPPSGEQTRFAFNANAAPFVPGQGDILGQPEVIQDIHLHWQFASFAWEDESPSSTVAIWFVDHTWHWPHGDRFRTARLYPDYTQWQDVILRTWQDHLQPGAPVEISLVRPTPATHAQDICCHVVIEQNPRPDWVTSVVSVSDEDLMQETPFRIMAITTHEHILLDNILLVLGLHGQCTGENARFQCNAWFDTLILQLGRPIPGRSGYGIKLTLTQRPQQAVQPPGAGPVLLQLSALVTKGPCAEASCERLTTDTAIETPSIYSAEDVEEELTAWGISCKIFLCGGHDVVFAHFAAEPTSHHWRYVYCNMDITHSSPVLTQVTTHPLCEIDHMKFLCQQGFSKAVLHLPEQWTEHITCVHFEDVSPNHDAPTYRSRARTPWPSRQPTKIDMTLPFPDLKSLPEPSECLLEIDMETLTTFLEDKGEWLWQDYTVFDLPDFIKAALDSCEPIQRIDRYLVYTDGSSQTRHRHKPPLWVAEKDMSDSWAFAVFAEEYAEDPQQPSKIQFIGLQCQVVLYEEQASHWIGTDKIGSDAAETEGLFWAGMWRLAQNHRVPTTFLTDSCLAGDQAAGRIDTADINDPFRNLRAVYQALAAYLPGDFLRVEHVKSHTGDPFNELVDHLAKIAGSSNLCLPRQPVHMPRFRHVLPHLWMAVADQSDMPTLTTRGLDVKPIALPPQTSTGRQAPSSRSSLPGYFTRGDFVVVSRAPRHLLVHLLNEHIDLWLLAAHAPHSGTPSSDRLHWWSSLSQVVADHVTGDNLVVMLDANAATGAADGQHVFSQDDKTSANTEPFREFLREHALLAPSTTDVHQGEQGTWVSPLDDSLHRIDYVLIPCNWKPWCTLSENLINLDFGHLGDHTATAIQLEWTEEVSLPSRAQKTRGHARQLIPQADLGDALLQYRPLQWGTDIETQVNHLNQHLLQTLHEHCPPIRQGPKKSFIDEEIWNTRSMKLALQRKGRRLRRQASMELLAQCFTGWRSTPNDEDIWASWRYGITLQVRFVSNRLQLWKTARVLRNRLARAKQRAVQTAIMDLPDDCAASKILHTLKPLIGTTNPKLRKMTPLPQIVKDDGKPCTSPEDLRDQWIGFFGAMEGGERVFEDDAATGLYPPAEANSKIQHTLLGPTWMDDLCLTLSHETANGVVSRASTAASVLLETCTSHGVTPNLDRGKSEILLTLRGAGSRRLRLRYFGAEQGRQLPILTEYGLQHISIIGHYTHLGSIAHHSGLSHREVRRRIAIGNAAFASHRKLLFQNHGFTVKRRGELFQSLVTSKITYGLESWTFHDKKTKEYFRAAILRLYRRLLKLPNTAKLQDCEVLAATQLPAPEVMLRIARLRYLGLLYKCEQVTPWAVLRADHDWMMIIAEDLNWLWTLIADTCKLRDPSQHFEDWEYVLRYHRRYWKTLLQRGATLSRLKTEDELLLRRLHYDIFNILTEHGTLAHAPIKPHLDPEQQAQHFGCMHCAKRCRSKAGEGAHMFKVHGIVAKERQLIAGTSCEACLGEYHSHDKLQQHLRTSQYCRMILNSRPPHRILAPGMGSKINAELRDRHDGLLPVQRAQGPQLQPQALRPPEAHHVPLFEDLVLTIYETVANDIDGLFTILQNVITRHYVGWTMTKITLAHTIEAFTEEATMDVPFTRKQLHDVLRQLGDATSWKFLLDEDHETADGTHMYSLDLYEGWCEDLLTREEAWTRAEPRCP</sequence>
<feature type="compositionally biased region" description="Acidic residues" evidence="1">
    <location>
        <begin position="809"/>
        <end position="819"/>
    </location>
</feature>
<feature type="region of interest" description="Disordered" evidence="1">
    <location>
        <begin position="44"/>
        <end position="172"/>
    </location>
</feature>
<gene>
    <name evidence="2" type="ORF">C1SCF055_LOCUS33756</name>
</gene>
<feature type="region of interest" description="Disordered" evidence="1">
    <location>
        <begin position="765"/>
        <end position="819"/>
    </location>
</feature>
<name>A0A9P1DE30_9DINO</name>
<dbReference type="EMBL" id="CAMXCT020004241">
    <property type="protein sequence ID" value="CAL1161678.1"/>
    <property type="molecule type" value="Genomic_DNA"/>
</dbReference>
<dbReference type="EMBL" id="CAMXCT010004241">
    <property type="protein sequence ID" value="CAI4008303.1"/>
    <property type="molecule type" value="Genomic_DNA"/>
</dbReference>
<dbReference type="InterPro" id="IPR036397">
    <property type="entry name" value="RNaseH_sf"/>
</dbReference>
<accession>A0A9P1DE30</accession>
<evidence type="ECO:0000313" key="5">
    <source>
        <dbReference type="Proteomes" id="UP001152797"/>
    </source>
</evidence>
<evidence type="ECO:0000256" key="1">
    <source>
        <dbReference type="SAM" id="MobiDB-lite"/>
    </source>
</evidence>
<feature type="compositionally biased region" description="Basic residues" evidence="1">
    <location>
        <begin position="72"/>
        <end position="98"/>
    </location>
</feature>
<evidence type="ECO:0000313" key="3">
    <source>
        <dbReference type="EMBL" id="CAL1161678.1"/>
    </source>
</evidence>
<feature type="non-terminal residue" evidence="2">
    <location>
        <position position="1"/>
    </location>
</feature>
<dbReference type="SUPFAM" id="SSF53098">
    <property type="entry name" value="Ribonuclease H-like"/>
    <property type="match status" value="1"/>
</dbReference>
<feature type="compositionally biased region" description="Low complexity" evidence="1">
    <location>
        <begin position="793"/>
        <end position="805"/>
    </location>
</feature>
<organism evidence="2">
    <name type="scientific">Cladocopium goreaui</name>
    <dbReference type="NCBI Taxonomy" id="2562237"/>
    <lineage>
        <taxon>Eukaryota</taxon>
        <taxon>Sar</taxon>
        <taxon>Alveolata</taxon>
        <taxon>Dinophyceae</taxon>
        <taxon>Suessiales</taxon>
        <taxon>Symbiodiniaceae</taxon>
        <taxon>Cladocopium</taxon>
    </lineage>
</organism>
<protein>
    <submittedName>
        <fullName evidence="4">Copia protein</fullName>
    </submittedName>
</protein>
<dbReference type="OrthoDB" id="415871at2759"/>
<feature type="non-terminal residue" evidence="2">
    <location>
        <position position="2946"/>
    </location>
</feature>
<dbReference type="Gene3D" id="3.60.10.10">
    <property type="entry name" value="Endonuclease/exonuclease/phosphatase"/>
    <property type="match status" value="1"/>
</dbReference>
<reference evidence="2" key="1">
    <citation type="submission" date="2022-10" db="EMBL/GenBank/DDBJ databases">
        <authorList>
            <person name="Chen Y."/>
            <person name="Dougan E. K."/>
            <person name="Chan C."/>
            <person name="Rhodes N."/>
            <person name="Thang M."/>
        </authorList>
    </citation>
    <scope>NUCLEOTIDE SEQUENCE</scope>
</reference>
<dbReference type="Gene3D" id="3.30.420.10">
    <property type="entry name" value="Ribonuclease H-like superfamily/Ribonuclease H"/>
    <property type="match status" value="1"/>
</dbReference>
<keyword evidence="5" id="KW-1185">Reference proteome</keyword>
<proteinExistence type="predicted"/>
<dbReference type="GO" id="GO:0003676">
    <property type="term" value="F:nucleic acid binding"/>
    <property type="evidence" value="ECO:0007669"/>
    <property type="project" value="InterPro"/>
</dbReference>
<feature type="region of interest" description="Disordered" evidence="1">
    <location>
        <begin position="1030"/>
        <end position="1049"/>
    </location>
</feature>